<comment type="caution">
    <text evidence="3">The sequence shown here is derived from an EMBL/GenBank/DDBJ whole genome shotgun (WGS) entry which is preliminary data.</text>
</comment>
<feature type="signal peptide" evidence="1">
    <location>
        <begin position="1"/>
        <end position="24"/>
    </location>
</feature>
<gene>
    <name evidence="3" type="ORF">BJ998_008970</name>
</gene>
<name>A0A7W9NMN0_9PSEU</name>
<protein>
    <submittedName>
        <fullName evidence="3">Beta-lactam-binding protein with PASTA domain</fullName>
    </submittedName>
</protein>
<dbReference type="AlphaFoldDB" id="A0A7W9NMN0"/>
<sequence length="102" mass="10945">MRKARFVVVAVFAMLPLTAVPAAAAPVTPHDAMPDLVGKTAFDANKAVPFGTRIVYVDGTGRHRKVVWPANWQVCKQDPAAGAQITSADTVTLTVVKREEKC</sequence>
<accession>A0A7W9NMN0</accession>
<proteinExistence type="predicted"/>
<evidence type="ECO:0000313" key="3">
    <source>
        <dbReference type="EMBL" id="MBB5897711.1"/>
    </source>
</evidence>
<feature type="domain" description="PASTA" evidence="2">
    <location>
        <begin position="33"/>
        <end position="97"/>
    </location>
</feature>
<reference evidence="3 4" key="1">
    <citation type="submission" date="2020-08" db="EMBL/GenBank/DDBJ databases">
        <title>Sequencing the genomes of 1000 actinobacteria strains.</title>
        <authorList>
            <person name="Klenk H.-P."/>
        </authorList>
    </citation>
    <scope>NUCLEOTIDE SEQUENCE [LARGE SCALE GENOMIC DNA]</scope>
    <source>
        <strain evidence="3 4">DSM 43851</strain>
    </source>
</reference>
<dbReference type="Pfam" id="PF03793">
    <property type="entry name" value="PASTA"/>
    <property type="match status" value="1"/>
</dbReference>
<feature type="chain" id="PRO_5030886725" evidence="1">
    <location>
        <begin position="25"/>
        <end position="102"/>
    </location>
</feature>
<keyword evidence="1" id="KW-0732">Signal</keyword>
<dbReference type="RefSeq" id="WP_184870160.1">
    <property type="nucleotide sequence ID" value="NZ_BAAAWY010000039.1"/>
</dbReference>
<evidence type="ECO:0000313" key="4">
    <source>
        <dbReference type="Proteomes" id="UP000585638"/>
    </source>
</evidence>
<keyword evidence="4" id="KW-1185">Reference proteome</keyword>
<dbReference type="Proteomes" id="UP000585638">
    <property type="component" value="Unassembled WGS sequence"/>
</dbReference>
<dbReference type="EMBL" id="JACHIR010000003">
    <property type="protein sequence ID" value="MBB5897711.1"/>
    <property type="molecule type" value="Genomic_DNA"/>
</dbReference>
<evidence type="ECO:0000259" key="2">
    <source>
        <dbReference type="Pfam" id="PF03793"/>
    </source>
</evidence>
<dbReference type="CDD" id="cd06577">
    <property type="entry name" value="PASTA_pknB"/>
    <property type="match status" value="1"/>
</dbReference>
<dbReference type="Gene3D" id="3.30.10.20">
    <property type="match status" value="1"/>
</dbReference>
<evidence type="ECO:0000256" key="1">
    <source>
        <dbReference type="SAM" id="SignalP"/>
    </source>
</evidence>
<organism evidence="3 4">
    <name type="scientific">Kutzneria kofuensis</name>
    <dbReference type="NCBI Taxonomy" id="103725"/>
    <lineage>
        <taxon>Bacteria</taxon>
        <taxon>Bacillati</taxon>
        <taxon>Actinomycetota</taxon>
        <taxon>Actinomycetes</taxon>
        <taxon>Pseudonocardiales</taxon>
        <taxon>Pseudonocardiaceae</taxon>
        <taxon>Kutzneria</taxon>
    </lineage>
</organism>
<dbReference type="InterPro" id="IPR005543">
    <property type="entry name" value="PASTA_dom"/>
</dbReference>